<dbReference type="Proteomes" id="UP000244073">
    <property type="component" value="Unassembled WGS sequence"/>
</dbReference>
<dbReference type="RefSeq" id="XP_040749536.1">
    <property type="nucleotide sequence ID" value="XM_040899063.1"/>
</dbReference>
<gene>
    <name evidence="5" type="ORF">P175DRAFT_0518556</name>
</gene>
<dbReference type="InterPro" id="IPR027417">
    <property type="entry name" value="P-loop_NTPase"/>
</dbReference>
<evidence type="ECO:0000259" key="4">
    <source>
        <dbReference type="Pfam" id="PF22782"/>
    </source>
</evidence>
<evidence type="ECO:0000256" key="1">
    <source>
        <dbReference type="SAM" id="Coils"/>
    </source>
</evidence>
<dbReference type="PANTHER" id="PTHR46434">
    <property type="entry name" value="GENETIC INTERACTOR OF PROHIBITINS 3, MITOCHONDRIAL"/>
    <property type="match status" value="1"/>
</dbReference>
<comment type="caution">
    <text evidence="5">The sequence shown here is derived from an EMBL/GenBank/DDBJ whole genome shotgun (WGS) entry which is preliminary data.</text>
</comment>
<organism evidence="5 6">
    <name type="scientific">Aspergillus ochraceoroseus IBT 24754</name>
    <dbReference type="NCBI Taxonomy" id="1392256"/>
    <lineage>
        <taxon>Eukaryota</taxon>
        <taxon>Fungi</taxon>
        <taxon>Dikarya</taxon>
        <taxon>Ascomycota</taxon>
        <taxon>Pezizomycotina</taxon>
        <taxon>Eurotiomycetes</taxon>
        <taxon>Eurotiomycetidae</taxon>
        <taxon>Eurotiales</taxon>
        <taxon>Aspergillaceae</taxon>
        <taxon>Aspergillus</taxon>
        <taxon>Aspergillus subgen. Nidulantes</taxon>
    </lineage>
</organism>
<dbReference type="Gene3D" id="3.40.50.300">
    <property type="entry name" value="P-loop containing nucleotide triphosphate hydrolases"/>
    <property type="match status" value="1"/>
</dbReference>
<dbReference type="OrthoDB" id="1696305at2759"/>
<dbReference type="EMBL" id="MSFN02000008">
    <property type="protein sequence ID" value="PTU18144.1"/>
    <property type="molecule type" value="Genomic_DNA"/>
</dbReference>
<dbReference type="GeneID" id="63815945"/>
<dbReference type="GO" id="GO:0005739">
    <property type="term" value="C:mitochondrion"/>
    <property type="evidence" value="ECO:0007669"/>
    <property type="project" value="TreeGrafter"/>
</dbReference>
<dbReference type="VEuPathDB" id="FungiDB:P175DRAFT_0518556"/>
<feature type="compositionally biased region" description="Low complexity" evidence="2">
    <location>
        <begin position="227"/>
        <end position="245"/>
    </location>
</feature>
<dbReference type="Pfam" id="PF13019">
    <property type="entry name" value="Sde2_N_Ubi_yeast"/>
    <property type="match status" value="1"/>
</dbReference>
<evidence type="ECO:0000313" key="5">
    <source>
        <dbReference type="EMBL" id="PTU18144.1"/>
    </source>
</evidence>
<reference evidence="5 6" key="1">
    <citation type="journal article" date="2018" name="Proc. Natl. Acad. Sci. U.S.A.">
        <title>Linking secondary metabolites to gene clusters through genome sequencing of six diverse Aspergillus species.</title>
        <authorList>
            <person name="Kaerboelling I."/>
            <person name="Vesth T.C."/>
            <person name="Frisvad J.C."/>
            <person name="Nybo J.L."/>
            <person name="Theobald S."/>
            <person name="Kuo A."/>
            <person name="Bowyer P."/>
            <person name="Matsuda Y."/>
            <person name="Mondo S."/>
            <person name="Lyhne E.K."/>
            <person name="Kogle M.E."/>
            <person name="Clum A."/>
            <person name="Lipzen A."/>
            <person name="Salamov A."/>
            <person name="Ngan C.Y."/>
            <person name="Daum C."/>
            <person name="Chiniquy J."/>
            <person name="Barry K."/>
            <person name="LaButti K."/>
            <person name="Haridas S."/>
            <person name="Simmons B.A."/>
            <person name="Magnuson J.K."/>
            <person name="Mortensen U.H."/>
            <person name="Larsen T.O."/>
            <person name="Grigoriev I.V."/>
            <person name="Baker S.E."/>
            <person name="Andersen M.R."/>
        </authorList>
    </citation>
    <scope>NUCLEOTIDE SEQUENCE [LARGE SCALE GENOMIC DNA]</scope>
    <source>
        <strain evidence="5 6">IBT 24754</strain>
    </source>
</reference>
<dbReference type="InterPro" id="IPR050896">
    <property type="entry name" value="Mito_lipid_metab_GTPase"/>
</dbReference>
<feature type="compositionally biased region" description="Basic residues" evidence="2">
    <location>
        <begin position="931"/>
        <end position="941"/>
    </location>
</feature>
<feature type="coiled-coil region" evidence="1">
    <location>
        <begin position="156"/>
        <end position="183"/>
    </location>
</feature>
<evidence type="ECO:0000313" key="6">
    <source>
        <dbReference type="Proteomes" id="UP000244073"/>
    </source>
</evidence>
<dbReference type="AlphaFoldDB" id="A0A2T5LPD0"/>
<evidence type="ECO:0000256" key="2">
    <source>
        <dbReference type="SAM" id="MobiDB-lite"/>
    </source>
</evidence>
<feature type="domain" description="Sde2 ubiquitin" evidence="3">
    <location>
        <begin position="6"/>
        <end position="95"/>
    </location>
</feature>
<dbReference type="InterPro" id="IPR024974">
    <property type="entry name" value="Sde2_N"/>
</dbReference>
<dbReference type="SUPFAM" id="SSF52540">
    <property type="entry name" value="P-loop containing nucleoside triphosphate hydrolases"/>
    <property type="match status" value="1"/>
</dbReference>
<accession>A0A2T5LPD0</accession>
<name>A0A2T5LPD0_9EURO</name>
<dbReference type="Pfam" id="PF22782">
    <property type="entry name" value="SDE2"/>
    <property type="match status" value="1"/>
</dbReference>
<feature type="region of interest" description="Disordered" evidence="2">
    <location>
        <begin position="224"/>
        <end position="273"/>
    </location>
</feature>
<dbReference type="PANTHER" id="PTHR46434:SF1">
    <property type="entry name" value="GENETIC INTERACTOR OF PROHIBITINS 3, MITOCHONDRIAL"/>
    <property type="match status" value="1"/>
</dbReference>
<proteinExistence type="predicted"/>
<feature type="domain" description="SDE2-like" evidence="4">
    <location>
        <begin position="96"/>
        <end position="208"/>
    </location>
</feature>
<sequence length="941" mass="104964">MAPSQVNILLSSFPGLSLPSTISFSLPSTSTLSDLTEKVSTYIPSSVPFQSLTLTTTSNKQLLPSPRLVSDLISYNDETTAPSNLLPLRLSVPIRGGKGGFGSQLRAAGGRMSSKRKRNQGDDNGSSRNLDGRRLRTVNEAKALAEYLAVKPEMDRKEKEERRRRWQAVVEAAEKRQEELKNGDGKQKVDGQWMEDRDEMNEKAREAVLAAMKEGTWTDNLRDVLLGGSSTSASEGSGQEGSSSSEESEEEEGDEMQDAPAQPGSSQPSAAPRRYIGFDEDDEFMSDSEEEEEEPEDRVVPRVPRLMRPTLHIQQRQPRFLLERSTRLLFSRPEVVSSQSLTTQLPTTQLRSLSLSTTCRAKSSELVDSVLPVCCPGCGAYAQTVEANEPGYYSKTRKQTRRLLSELQEREADESIREKAVATIQDVITEADTIPKPRHNALLENATGTLSQYLEKSQSPVQVCDRCHDLLHHNKAVSAVSPSIYSISAYLDETPYKDNRVYHVIDAADFPMSLVDDIYDELSLQDQRSRNRRSATEKYSRGRKLPTVSFVITRSDLLAPTKDLVDSKMEYVRSVLREKLNLSSEEFRLGNVHMISSHRGWWTKKVKEEIQEHGGGIWIVGKANVGKSSFVEACLPKDSKNLEKMAELVERRQAESETTNQQNHTFISSDGLLPPAPREDLYPILPVVSSLPGTTVSPIRIPFGRGKGEVIDLPGLDRGDLAEYVLDQYKRDLIMTKRIKPERYTIKPGQSLLLGGGLVRITPLDPDAIVMAACFVPIEVHLTKTEKAIEMQAGTRPYPGTSIVKEGISEIISSAGAYDLKWDVTQSHLPTSIEKAIEDKGIRPPSLPYKVMSTDILIEGCGWIELTTQIRAKYLQHQDEPTASFPQVEVFTPNGQHIGSRRPIECWKFTAKKLTSDRRKNTSRGRQNVGQKKRTQHSAKL</sequence>
<feature type="region of interest" description="Disordered" evidence="2">
    <location>
        <begin position="914"/>
        <end position="941"/>
    </location>
</feature>
<keyword evidence="1" id="KW-0175">Coiled coil</keyword>
<protein>
    <submittedName>
        <fullName evidence="5">Uncharacterized protein</fullName>
    </submittedName>
</protein>
<feature type="region of interest" description="Disordered" evidence="2">
    <location>
        <begin position="100"/>
        <end position="133"/>
    </location>
</feature>
<feature type="compositionally biased region" description="Acidic residues" evidence="2">
    <location>
        <begin position="246"/>
        <end position="257"/>
    </location>
</feature>
<dbReference type="InterPro" id="IPR053822">
    <property type="entry name" value="SDE2-like_dom"/>
</dbReference>
<evidence type="ECO:0000259" key="3">
    <source>
        <dbReference type="Pfam" id="PF13019"/>
    </source>
</evidence>